<protein>
    <submittedName>
        <fullName evidence="2">Hydrolase</fullName>
    </submittedName>
</protein>
<evidence type="ECO:0000259" key="1">
    <source>
        <dbReference type="Pfam" id="PF13472"/>
    </source>
</evidence>
<dbReference type="GeneID" id="65121632"/>
<dbReference type="InterPro" id="IPR053140">
    <property type="entry name" value="GDSL_Rv0518-like"/>
</dbReference>
<dbReference type="EMBL" id="MN062704">
    <property type="protein sequence ID" value="QDP44148.1"/>
    <property type="molecule type" value="Genomic_DNA"/>
</dbReference>
<gene>
    <name evidence="2" type="primary">32</name>
    <name evidence="2" type="ORF">SEA_JUJU_32</name>
</gene>
<proteinExistence type="predicted"/>
<organism evidence="2 3">
    <name type="scientific">Gordonia phage JuJu</name>
    <dbReference type="NCBI Taxonomy" id="2590929"/>
    <lineage>
        <taxon>Viruses</taxon>
        <taxon>Duplodnaviria</taxon>
        <taxon>Heunggongvirae</taxon>
        <taxon>Uroviricota</taxon>
        <taxon>Caudoviricetes</taxon>
        <taxon>Jujuvirus</taxon>
        <taxon>Jujuvirus juju</taxon>
    </lineage>
</organism>
<accession>A0A516KR36</accession>
<evidence type="ECO:0000313" key="3">
    <source>
        <dbReference type="Proteomes" id="UP000317704"/>
    </source>
</evidence>
<feature type="domain" description="SGNH hydrolase-type esterase" evidence="1">
    <location>
        <begin position="202"/>
        <end position="383"/>
    </location>
</feature>
<dbReference type="RefSeq" id="YP_010103733.1">
    <property type="nucleotide sequence ID" value="NC_055811.1"/>
</dbReference>
<dbReference type="Proteomes" id="UP000317704">
    <property type="component" value="Segment"/>
</dbReference>
<name>A0A516KR36_9CAUD</name>
<dbReference type="KEGG" id="vg:65121632"/>
<evidence type="ECO:0000313" key="2">
    <source>
        <dbReference type="EMBL" id="QDP44148.1"/>
    </source>
</evidence>
<reference evidence="2 3" key="1">
    <citation type="submission" date="2019-06" db="EMBL/GenBank/DDBJ databases">
        <authorList>
            <person name="English H.B."/>
            <person name="Fox B.C."/>
            <person name="Houston B.M."/>
            <person name="Koller H.E."/>
            <person name="Salsman M.A."/>
            <person name="Teasley B.R."/>
            <person name="Vandoros E."/>
            <person name="Korey C.A."/>
            <person name="Tolsma S."/>
            <person name="Caruso S.M."/>
            <person name="Garlena R.A."/>
            <person name="Russell D.A."/>
            <person name="Pope W.H."/>
            <person name="Jacobs-Se D."/>
            <person name="Hatfull G.F."/>
        </authorList>
    </citation>
    <scope>NUCLEOTIDE SEQUENCE [LARGE SCALE GENOMIC DNA]</scope>
</reference>
<dbReference type="InterPro" id="IPR013830">
    <property type="entry name" value="SGNH_hydro"/>
</dbReference>
<dbReference type="Pfam" id="PF13472">
    <property type="entry name" value="Lipase_GDSL_2"/>
    <property type="match status" value="1"/>
</dbReference>
<sequence length="397" mass="41747">MDAVTLGMAKADARKRMKWAAPKPIVVATRSRTGNLRQATIPAESLSAGTSTQHATRLRHFATANAHSPQLLYGDNAMGENGPNPITVKGAFEYSAGAIVPAFFNGARSAVIQPGGLLLSDPVPAEVIKAAFFRSRQMVSVSTLGEKWPIGALINTSVGDGGAATDTVDGGTMPDNNGANVFCPTAIIGIPYEPTVALYISGDSIMQGVGDASAEPTTDGGWVCRSLNNQVGYINAARAGETAQQYVPGNNRRLGRWQLARYCTHALVGYGINDVKGDRTIAQIQADLLVIWNGLAAMGLDVFQATLTPVTTGGNYTTPETQVKQSTARENVRLGINAWIRSKPAPLKGFVDVADAVETTRDSGIWKNSYTSDGTHPNATGAAAMATAANLPSRFTL</sequence>
<dbReference type="PANTHER" id="PTHR43784">
    <property type="entry name" value="GDSL-LIKE LIPASE/ACYLHYDROLASE, PUTATIVE (AFU_ORTHOLOGUE AFUA_2G00820)-RELATED"/>
    <property type="match status" value="1"/>
</dbReference>
<dbReference type="PANTHER" id="PTHR43784:SF2">
    <property type="entry name" value="GDSL-LIKE LIPASE_ACYLHYDROLASE, PUTATIVE (AFU_ORTHOLOGUE AFUA_2G00820)-RELATED"/>
    <property type="match status" value="1"/>
</dbReference>
<dbReference type="SUPFAM" id="SSF52266">
    <property type="entry name" value="SGNH hydrolase"/>
    <property type="match status" value="1"/>
</dbReference>
<dbReference type="InterPro" id="IPR036514">
    <property type="entry name" value="SGNH_hydro_sf"/>
</dbReference>
<keyword evidence="2" id="KW-0378">Hydrolase</keyword>
<keyword evidence="3" id="KW-1185">Reference proteome</keyword>
<dbReference type="GO" id="GO:0016787">
    <property type="term" value="F:hydrolase activity"/>
    <property type="evidence" value="ECO:0007669"/>
    <property type="project" value="UniProtKB-KW"/>
</dbReference>
<dbReference type="Gene3D" id="3.40.50.1110">
    <property type="entry name" value="SGNH hydrolase"/>
    <property type="match status" value="1"/>
</dbReference>